<organism evidence="2 3">
    <name type="scientific">Tectimicrobiota bacterium</name>
    <dbReference type="NCBI Taxonomy" id="2528274"/>
    <lineage>
        <taxon>Bacteria</taxon>
        <taxon>Pseudomonadati</taxon>
        <taxon>Nitrospinota/Tectimicrobiota group</taxon>
        <taxon>Candidatus Tectimicrobiota</taxon>
    </lineage>
</organism>
<accession>A0A933EAD4</accession>
<gene>
    <name evidence="2" type="ORF">HY618_05690</name>
</gene>
<feature type="domain" description="Cupin type-2" evidence="1">
    <location>
        <begin position="19"/>
        <end position="83"/>
    </location>
</feature>
<dbReference type="Proteomes" id="UP000752292">
    <property type="component" value="Unassembled WGS sequence"/>
</dbReference>
<dbReference type="Gene3D" id="2.60.120.10">
    <property type="entry name" value="Jelly Rolls"/>
    <property type="match status" value="1"/>
</dbReference>
<dbReference type="Pfam" id="PF07883">
    <property type="entry name" value="Cupin_2"/>
    <property type="match status" value="1"/>
</dbReference>
<dbReference type="InterPro" id="IPR013096">
    <property type="entry name" value="Cupin_2"/>
</dbReference>
<dbReference type="InterPro" id="IPR014710">
    <property type="entry name" value="RmlC-like_jellyroll"/>
</dbReference>
<protein>
    <submittedName>
        <fullName evidence="2">Cupin domain-containing protein</fullName>
    </submittedName>
</protein>
<dbReference type="InterPro" id="IPR011051">
    <property type="entry name" value="RmlC_Cupin_sf"/>
</dbReference>
<comment type="caution">
    <text evidence="2">The sequence shown here is derived from an EMBL/GenBank/DDBJ whole genome shotgun (WGS) entry which is preliminary data.</text>
</comment>
<dbReference type="AlphaFoldDB" id="A0A933EAD4"/>
<name>A0A933EAD4_UNCTE</name>
<reference evidence="2" key="1">
    <citation type="submission" date="2020-07" db="EMBL/GenBank/DDBJ databases">
        <title>Huge and variable diversity of episymbiotic CPR bacteria and DPANN archaea in groundwater ecosystems.</title>
        <authorList>
            <person name="He C.Y."/>
            <person name="Keren R."/>
            <person name="Whittaker M."/>
            <person name="Farag I.F."/>
            <person name="Doudna J."/>
            <person name="Cate J.H.D."/>
            <person name="Banfield J.F."/>
        </authorList>
    </citation>
    <scope>NUCLEOTIDE SEQUENCE</scope>
    <source>
        <strain evidence="2">NC_groundwater_1370_Ag_S-0.2um_69_93</strain>
    </source>
</reference>
<proteinExistence type="predicted"/>
<dbReference type="EMBL" id="JACQRX010000250">
    <property type="protein sequence ID" value="MBI4251934.1"/>
    <property type="molecule type" value="Genomic_DNA"/>
</dbReference>
<evidence type="ECO:0000313" key="3">
    <source>
        <dbReference type="Proteomes" id="UP000752292"/>
    </source>
</evidence>
<dbReference type="SUPFAM" id="SSF51182">
    <property type="entry name" value="RmlC-like cupins"/>
    <property type="match status" value="1"/>
</dbReference>
<feature type="non-terminal residue" evidence="2">
    <location>
        <position position="1"/>
    </location>
</feature>
<evidence type="ECO:0000259" key="1">
    <source>
        <dbReference type="Pfam" id="PF07883"/>
    </source>
</evidence>
<sequence>AYTPATAAWVDGANTSIGYLRMAPRTFSHPHWHHDEQFLYITKGTLRVAIEGEAGDAGPGALVHFPPGAVHEVLALDEPVEFVLSRSPARTNLKEGAIDAAGEKARSKLRP</sequence>
<evidence type="ECO:0000313" key="2">
    <source>
        <dbReference type="EMBL" id="MBI4251934.1"/>
    </source>
</evidence>